<accession>A0A095SLK9</accession>
<keyword evidence="1" id="KW-0436">Ligase</keyword>
<dbReference type="OrthoDB" id="9794326at2"/>
<dbReference type="eggNOG" id="COG0721">
    <property type="taxonomic scope" value="Bacteria"/>
</dbReference>
<dbReference type="AlphaFoldDB" id="A0A095SLK9"/>
<dbReference type="EC" id="6.3.5.-" evidence="1"/>
<keyword evidence="1" id="KW-0547">Nucleotide-binding</keyword>
<comment type="caution">
    <text evidence="2">The sequence shown here is derived from an EMBL/GenBank/DDBJ whole genome shotgun (WGS) entry which is preliminary data.</text>
</comment>
<sequence>MAIDSKVVAQVAHLARLKVDQADSDALSSRLNDILAMVDQLQQADVADVAPMAHPLDVTQPLRDDEVSEPNIRDKALEIAPAAEDGCFLVPRVIE</sequence>
<comment type="catalytic activity">
    <reaction evidence="1">
        <text>L-aspartyl-tRNA(Asn) + L-glutamine + ATP + H2O = L-asparaginyl-tRNA(Asn) + L-glutamate + ADP + phosphate + 2 H(+)</text>
        <dbReference type="Rhea" id="RHEA:14513"/>
        <dbReference type="Rhea" id="RHEA-COMP:9674"/>
        <dbReference type="Rhea" id="RHEA-COMP:9677"/>
        <dbReference type="ChEBI" id="CHEBI:15377"/>
        <dbReference type="ChEBI" id="CHEBI:15378"/>
        <dbReference type="ChEBI" id="CHEBI:29985"/>
        <dbReference type="ChEBI" id="CHEBI:30616"/>
        <dbReference type="ChEBI" id="CHEBI:43474"/>
        <dbReference type="ChEBI" id="CHEBI:58359"/>
        <dbReference type="ChEBI" id="CHEBI:78515"/>
        <dbReference type="ChEBI" id="CHEBI:78516"/>
        <dbReference type="ChEBI" id="CHEBI:456216"/>
    </reaction>
</comment>
<name>A0A095SLK9_9GAMM</name>
<dbReference type="STRING" id="1177154.Y5S_01429"/>
<evidence type="ECO:0000256" key="1">
    <source>
        <dbReference type="HAMAP-Rule" id="MF_00122"/>
    </source>
</evidence>
<keyword evidence="2" id="KW-0808">Transferase</keyword>
<evidence type="ECO:0000313" key="2">
    <source>
        <dbReference type="EMBL" id="KGD65536.1"/>
    </source>
</evidence>
<dbReference type="EMBL" id="ARXV01000004">
    <property type="protein sequence ID" value="KGD65536.1"/>
    <property type="molecule type" value="Genomic_DNA"/>
</dbReference>
<dbReference type="GO" id="GO:0050566">
    <property type="term" value="F:asparaginyl-tRNA synthase (glutamine-hydrolyzing) activity"/>
    <property type="evidence" value="ECO:0007669"/>
    <property type="project" value="RHEA"/>
</dbReference>
<evidence type="ECO:0000313" key="3">
    <source>
        <dbReference type="Proteomes" id="UP000029444"/>
    </source>
</evidence>
<dbReference type="RefSeq" id="WP_035231708.1">
    <property type="nucleotide sequence ID" value="NZ_ARXV01000004.1"/>
</dbReference>
<dbReference type="GO" id="GO:0070681">
    <property type="term" value="P:glutaminyl-tRNAGln biosynthesis via transamidation"/>
    <property type="evidence" value="ECO:0007669"/>
    <property type="project" value="TreeGrafter"/>
</dbReference>
<comment type="function">
    <text evidence="1">Allows the formation of correctly charged Asn-tRNA(Asn) or Gln-tRNA(Gln) through the transamidation of misacylated Asp-tRNA(Asn) or Glu-tRNA(Gln) in organisms which lack either or both of asparaginyl-tRNA or glutaminyl-tRNA synthetases. The reaction takes place in the presence of glutamine and ATP through an activated phospho-Asp-tRNA(Asn) or phospho-Glu-tRNA(Gln).</text>
</comment>
<keyword evidence="1" id="KW-0648">Protein biosynthesis</keyword>
<protein>
    <recommendedName>
        <fullName evidence="1">Aspartyl/glutamyl-tRNA(Asn/Gln) amidotransferase subunit C</fullName>
        <shortName evidence="1">Asp/Glu-ADT subunit C</shortName>
        <ecNumber evidence="1">6.3.5.-</ecNumber>
    </recommendedName>
</protein>
<dbReference type="SUPFAM" id="SSF141000">
    <property type="entry name" value="Glu-tRNAGln amidotransferase C subunit"/>
    <property type="match status" value="1"/>
</dbReference>
<dbReference type="Gene3D" id="1.10.20.60">
    <property type="entry name" value="Glu-tRNAGln amidotransferase C subunit, N-terminal domain"/>
    <property type="match status" value="1"/>
</dbReference>
<keyword evidence="3" id="KW-1185">Reference proteome</keyword>
<comment type="catalytic activity">
    <reaction evidence="1">
        <text>L-glutamyl-tRNA(Gln) + L-glutamine + ATP + H2O = L-glutaminyl-tRNA(Gln) + L-glutamate + ADP + phosphate + H(+)</text>
        <dbReference type="Rhea" id="RHEA:17521"/>
        <dbReference type="Rhea" id="RHEA-COMP:9681"/>
        <dbReference type="Rhea" id="RHEA-COMP:9684"/>
        <dbReference type="ChEBI" id="CHEBI:15377"/>
        <dbReference type="ChEBI" id="CHEBI:15378"/>
        <dbReference type="ChEBI" id="CHEBI:29985"/>
        <dbReference type="ChEBI" id="CHEBI:30616"/>
        <dbReference type="ChEBI" id="CHEBI:43474"/>
        <dbReference type="ChEBI" id="CHEBI:58359"/>
        <dbReference type="ChEBI" id="CHEBI:78520"/>
        <dbReference type="ChEBI" id="CHEBI:78521"/>
        <dbReference type="ChEBI" id="CHEBI:456216"/>
    </reaction>
</comment>
<organism evidence="2 3">
    <name type="scientific">Alcanivorax nanhaiticus</name>
    <dbReference type="NCBI Taxonomy" id="1177154"/>
    <lineage>
        <taxon>Bacteria</taxon>
        <taxon>Pseudomonadati</taxon>
        <taxon>Pseudomonadota</taxon>
        <taxon>Gammaproteobacteria</taxon>
        <taxon>Oceanospirillales</taxon>
        <taxon>Alcanivoracaceae</taxon>
        <taxon>Alcanivorax</taxon>
    </lineage>
</organism>
<dbReference type="Proteomes" id="UP000029444">
    <property type="component" value="Unassembled WGS sequence"/>
</dbReference>
<dbReference type="PATRIC" id="fig|1177154.3.peg.1456"/>
<dbReference type="GO" id="GO:0050567">
    <property type="term" value="F:glutaminyl-tRNA synthase (glutamine-hydrolyzing) activity"/>
    <property type="evidence" value="ECO:0007669"/>
    <property type="project" value="UniProtKB-UniRule"/>
</dbReference>
<reference evidence="2 3" key="1">
    <citation type="submission" date="2012-09" db="EMBL/GenBank/DDBJ databases">
        <title>Genome Sequence of alkane-degrading Bacterium Alcanivorax sp. 19-m-6.</title>
        <authorList>
            <person name="Lai Q."/>
            <person name="Shao Z."/>
        </authorList>
    </citation>
    <scope>NUCLEOTIDE SEQUENCE [LARGE SCALE GENOMIC DNA]</scope>
    <source>
        <strain evidence="2 3">19-m-6</strain>
    </source>
</reference>
<gene>
    <name evidence="1" type="primary">gatC</name>
    <name evidence="2" type="ORF">Y5S_01429</name>
</gene>
<dbReference type="GO" id="GO:0006412">
    <property type="term" value="P:translation"/>
    <property type="evidence" value="ECO:0007669"/>
    <property type="project" value="UniProtKB-UniRule"/>
</dbReference>
<comment type="similarity">
    <text evidence="1">Belongs to the GatC family.</text>
</comment>
<dbReference type="GO" id="GO:0005524">
    <property type="term" value="F:ATP binding"/>
    <property type="evidence" value="ECO:0007669"/>
    <property type="project" value="UniProtKB-KW"/>
</dbReference>
<dbReference type="InterPro" id="IPR036113">
    <property type="entry name" value="Asp/Glu-ADT_sf_sub_c"/>
</dbReference>
<dbReference type="PANTHER" id="PTHR15004">
    <property type="entry name" value="GLUTAMYL-TRNA(GLN) AMIDOTRANSFERASE SUBUNIT C, MITOCHONDRIAL"/>
    <property type="match status" value="1"/>
</dbReference>
<keyword evidence="1" id="KW-0067">ATP-binding</keyword>
<dbReference type="InterPro" id="IPR003837">
    <property type="entry name" value="GatC"/>
</dbReference>
<proteinExistence type="inferred from homology"/>
<comment type="subunit">
    <text evidence="1">Heterotrimer of A, B and C subunits.</text>
</comment>
<dbReference type="Pfam" id="PF02686">
    <property type="entry name" value="GatC"/>
    <property type="match status" value="1"/>
</dbReference>
<dbReference type="GO" id="GO:0006450">
    <property type="term" value="P:regulation of translational fidelity"/>
    <property type="evidence" value="ECO:0007669"/>
    <property type="project" value="InterPro"/>
</dbReference>
<dbReference type="NCBIfam" id="TIGR00135">
    <property type="entry name" value="gatC"/>
    <property type="match status" value="1"/>
</dbReference>
<dbReference type="PANTHER" id="PTHR15004:SF0">
    <property type="entry name" value="GLUTAMYL-TRNA(GLN) AMIDOTRANSFERASE SUBUNIT C, MITOCHONDRIAL"/>
    <property type="match status" value="1"/>
</dbReference>
<dbReference type="GO" id="GO:0016740">
    <property type="term" value="F:transferase activity"/>
    <property type="evidence" value="ECO:0007669"/>
    <property type="project" value="UniProtKB-KW"/>
</dbReference>
<dbReference type="HAMAP" id="MF_00122">
    <property type="entry name" value="GatC"/>
    <property type="match status" value="1"/>
</dbReference>